<keyword evidence="3" id="KW-0378">Hydrolase</keyword>
<dbReference type="InterPro" id="IPR044097">
    <property type="entry name" value="Bds1/SdsA1_MBL-fold"/>
</dbReference>
<evidence type="ECO:0000256" key="8">
    <source>
        <dbReference type="ARBA" id="ARBA00075789"/>
    </source>
</evidence>
<dbReference type="GO" id="GO:0018909">
    <property type="term" value="P:dodecyl sulfate metabolic process"/>
    <property type="evidence" value="ECO:0007669"/>
    <property type="project" value="InterPro"/>
</dbReference>
<dbReference type="GO" id="GO:0018741">
    <property type="term" value="F:linear primary-alkylsulfatase activity"/>
    <property type="evidence" value="ECO:0007669"/>
    <property type="project" value="UniProtKB-EC"/>
</dbReference>
<reference evidence="10 11" key="1">
    <citation type="submission" date="2016-10" db="EMBL/GenBank/DDBJ databases">
        <authorList>
            <person name="de Groot N.N."/>
        </authorList>
    </citation>
    <scope>NUCLEOTIDE SEQUENCE [LARGE SCALE GENOMIC DNA]</scope>
    <source>
        <strain evidence="10 11">CGMCC 1.11030</strain>
    </source>
</reference>
<evidence type="ECO:0000313" key="10">
    <source>
        <dbReference type="EMBL" id="SFH66969.1"/>
    </source>
</evidence>
<dbReference type="SUPFAM" id="SSF55718">
    <property type="entry name" value="SCP-like"/>
    <property type="match status" value="1"/>
</dbReference>
<evidence type="ECO:0000259" key="9">
    <source>
        <dbReference type="SMART" id="SM00849"/>
    </source>
</evidence>
<dbReference type="Pfam" id="PF14863">
    <property type="entry name" value="Alkyl_sulf_dimr"/>
    <property type="match status" value="1"/>
</dbReference>
<evidence type="ECO:0000313" key="11">
    <source>
        <dbReference type="Proteomes" id="UP000199377"/>
    </source>
</evidence>
<keyword evidence="4" id="KW-0862">Zinc</keyword>
<dbReference type="Gene3D" id="3.30.1050.10">
    <property type="entry name" value="SCP2 sterol-binding domain"/>
    <property type="match status" value="1"/>
</dbReference>
<sequence length="644" mass="70493">MTTQAVPPEDPRRAAEPLTRAIHAAVREKLDFAQTRDAQNAARGLVAPVPDGGRIAREDGRLAWDLSAYAFLDGDAEIDTVHPSLLRLARLNMNNGLFKVVDGVYQLRGMDLANMTVVEGETGVILIDCLQTPATATAALELYYAHRGRRPVKALIYTHSHVDHYGGAHGVLDPADAAEGRAAVIAPDGFMEALGGENVLAGVAMTRRAQFQMGALVRPGPKGQVDAGLGKGPGRGPATLIAPTRLIVEPVETHVIDGVEVVFHLAPGTEAPAEMHMFFPGLKVLNMAENATPLLHNFCPLRGSEVRDPRIWSHYLADAVDRFADRTEALICQHHWPTWGSAEIRDFLERQRDLYKHIHDQTVRLMNLGWRPAEIAEAVTLPPSLESDFRMRGYYGTVSHNVKAVFQRYLSWYDGNPANLEPLPPREAARKYLDYMGGAGSVIAKAQADFDRGEYRWVAQVLYHVLFADPENAAARALAADAFEQLGYQAESATWRNAYLYGAQELRRGVIRLPPTPMLSPDLLNAVSLDILFDFIAVRLDASKAVGMRWTIDWHVTDAGPEGARVAQTLSNETLSQIVGKAAPSPDACARLTRATLVELTLARLTPEDAVAQGLMRVEGDASAVTGLFAMLDRFDMQFDVVTP</sequence>
<dbReference type="STRING" id="1114924.SAMN05216258_101417"/>
<dbReference type="InterPro" id="IPR029229">
    <property type="entry name" value="Alkyl_sulf_C"/>
</dbReference>
<dbReference type="InterPro" id="IPR038536">
    <property type="entry name" value="Alkyl/aryl-sulf_dimr_sf"/>
</dbReference>
<dbReference type="InterPro" id="IPR029228">
    <property type="entry name" value="Alkyl_sulf_dimr"/>
</dbReference>
<evidence type="ECO:0000256" key="1">
    <source>
        <dbReference type="ARBA" id="ARBA00001947"/>
    </source>
</evidence>
<dbReference type="GO" id="GO:0046872">
    <property type="term" value="F:metal ion binding"/>
    <property type="evidence" value="ECO:0007669"/>
    <property type="project" value="UniProtKB-KW"/>
</dbReference>
<dbReference type="FunFam" id="3.60.15.30:FF:000001">
    <property type="entry name" value="Alkyl/aryl-sulfatase BDS1"/>
    <property type="match status" value="1"/>
</dbReference>
<dbReference type="Pfam" id="PF00753">
    <property type="entry name" value="Lactamase_B"/>
    <property type="match status" value="1"/>
</dbReference>
<evidence type="ECO:0000256" key="4">
    <source>
        <dbReference type="ARBA" id="ARBA00022833"/>
    </source>
</evidence>
<dbReference type="SUPFAM" id="SSF56281">
    <property type="entry name" value="Metallo-hydrolase/oxidoreductase"/>
    <property type="match status" value="1"/>
</dbReference>
<accession>A0A1I3BYE4</accession>
<evidence type="ECO:0000256" key="6">
    <source>
        <dbReference type="ARBA" id="ARBA00066568"/>
    </source>
</evidence>
<name>A0A1I3BYE4_9RHOB</name>
<dbReference type="InterPro" id="IPR001279">
    <property type="entry name" value="Metallo-B-lactamas"/>
</dbReference>
<dbReference type="PANTHER" id="PTHR43223">
    <property type="entry name" value="ALKYL/ARYL-SULFATASE"/>
    <property type="match status" value="1"/>
</dbReference>
<dbReference type="Gene3D" id="1.25.40.880">
    <property type="entry name" value="Alkyl sulfatase, dimerisation domain"/>
    <property type="match status" value="1"/>
</dbReference>
<evidence type="ECO:0000256" key="2">
    <source>
        <dbReference type="ARBA" id="ARBA00022723"/>
    </source>
</evidence>
<dbReference type="FunFam" id="1.25.40.880:FF:000001">
    <property type="entry name" value="SDS hydrolase SdsA1"/>
    <property type="match status" value="1"/>
</dbReference>
<comment type="similarity">
    <text evidence="5">Belongs to the metallo-beta-lactamase superfamily. Type III sulfatase family.</text>
</comment>
<dbReference type="RefSeq" id="WP_092857321.1">
    <property type="nucleotide sequence ID" value="NZ_FOQH01000001.1"/>
</dbReference>
<evidence type="ECO:0000256" key="5">
    <source>
        <dbReference type="ARBA" id="ARBA00033751"/>
    </source>
</evidence>
<dbReference type="Pfam" id="PF14864">
    <property type="entry name" value="Alkyl_sulf_C"/>
    <property type="match status" value="1"/>
</dbReference>
<organism evidence="10 11">
    <name type="scientific">Albimonas pacifica</name>
    <dbReference type="NCBI Taxonomy" id="1114924"/>
    <lineage>
        <taxon>Bacteria</taxon>
        <taxon>Pseudomonadati</taxon>
        <taxon>Pseudomonadota</taxon>
        <taxon>Alphaproteobacteria</taxon>
        <taxon>Rhodobacterales</taxon>
        <taxon>Paracoccaceae</taxon>
        <taxon>Albimonas</taxon>
    </lineage>
</organism>
<dbReference type="AlphaFoldDB" id="A0A1I3BYE4"/>
<dbReference type="GO" id="GO:0046983">
    <property type="term" value="F:protein dimerization activity"/>
    <property type="evidence" value="ECO:0007669"/>
    <property type="project" value="InterPro"/>
</dbReference>
<protein>
    <recommendedName>
        <fullName evidence="7">Linear primary-alkylsulfatase</fullName>
        <ecNumber evidence="6">3.1.6.21</ecNumber>
    </recommendedName>
    <alternativeName>
        <fullName evidence="8">Type III linear primary-alkylsulfatase</fullName>
    </alternativeName>
</protein>
<keyword evidence="2" id="KW-0479">Metal-binding</keyword>
<proteinExistence type="inferred from homology"/>
<dbReference type="Gene3D" id="3.60.15.30">
    <property type="entry name" value="Metallo-beta-lactamase domain"/>
    <property type="match status" value="1"/>
</dbReference>
<dbReference type="OrthoDB" id="7253658at2"/>
<evidence type="ECO:0000256" key="3">
    <source>
        <dbReference type="ARBA" id="ARBA00022801"/>
    </source>
</evidence>
<dbReference type="EMBL" id="FOQH01000001">
    <property type="protein sequence ID" value="SFH66969.1"/>
    <property type="molecule type" value="Genomic_DNA"/>
</dbReference>
<dbReference type="InterPro" id="IPR036527">
    <property type="entry name" value="SCP2_sterol-bd_dom_sf"/>
</dbReference>
<dbReference type="InterPro" id="IPR052195">
    <property type="entry name" value="Bact_Alkyl/Aryl-Sulfatase"/>
</dbReference>
<dbReference type="InterPro" id="IPR036866">
    <property type="entry name" value="RibonucZ/Hydroxyglut_hydro"/>
</dbReference>
<dbReference type="EC" id="3.1.6.21" evidence="6"/>
<evidence type="ECO:0000256" key="7">
    <source>
        <dbReference type="ARBA" id="ARBA00068034"/>
    </source>
</evidence>
<feature type="domain" description="Metallo-beta-lactamase" evidence="9">
    <location>
        <begin position="112"/>
        <end position="334"/>
    </location>
</feature>
<dbReference type="PANTHER" id="PTHR43223:SF1">
    <property type="entry name" value="ALKYL_ARYL-SULFATASE BDS1"/>
    <property type="match status" value="1"/>
</dbReference>
<gene>
    <name evidence="10" type="ORF">SAMN05216258_101417</name>
</gene>
<dbReference type="CDD" id="cd07710">
    <property type="entry name" value="arylsulfatase_Sdsa1-like_MBL-fold"/>
    <property type="match status" value="1"/>
</dbReference>
<dbReference type="Proteomes" id="UP000199377">
    <property type="component" value="Unassembled WGS sequence"/>
</dbReference>
<dbReference type="SMART" id="SM00849">
    <property type="entry name" value="Lactamase_B"/>
    <property type="match status" value="1"/>
</dbReference>
<keyword evidence="11" id="KW-1185">Reference proteome</keyword>
<comment type="cofactor">
    <cofactor evidence="1">
        <name>Zn(2+)</name>
        <dbReference type="ChEBI" id="CHEBI:29105"/>
    </cofactor>
</comment>